<accession>A0ABV9YVM8</accession>
<dbReference type="PANTHER" id="PTHR33840:SF1">
    <property type="entry name" value="TLE1 PHOSPHOLIPASE DOMAIN-CONTAINING PROTEIN"/>
    <property type="match status" value="1"/>
</dbReference>
<gene>
    <name evidence="3" type="ORF">ACFPBZ_26950</name>
</gene>
<keyword evidence="4" id="KW-1185">Reference proteome</keyword>
<comment type="caution">
    <text evidence="3">The sequence shown here is derived from an EMBL/GenBank/DDBJ whole genome shotgun (WGS) entry which is preliminary data.</text>
</comment>
<evidence type="ECO:0000313" key="4">
    <source>
        <dbReference type="Proteomes" id="UP001595947"/>
    </source>
</evidence>
<feature type="compositionally biased region" description="Pro residues" evidence="1">
    <location>
        <begin position="490"/>
        <end position="508"/>
    </location>
</feature>
<dbReference type="Gene3D" id="2.60.120.430">
    <property type="entry name" value="Galactose-binding lectin"/>
    <property type="match status" value="1"/>
</dbReference>
<dbReference type="Pfam" id="PF09994">
    <property type="entry name" value="T6SS_Tle1-like_cat"/>
    <property type="match status" value="2"/>
</dbReference>
<dbReference type="Gene3D" id="3.40.50.1820">
    <property type="entry name" value="alpha/beta hydrolase"/>
    <property type="match status" value="1"/>
</dbReference>
<dbReference type="SUPFAM" id="SSF53474">
    <property type="entry name" value="alpha/beta-Hydrolases"/>
    <property type="match status" value="1"/>
</dbReference>
<dbReference type="InterPro" id="IPR018712">
    <property type="entry name" value="Tle1-like_cat"/>
</dbReference>
<protein>
    <submittedName>
        <fullName evidence="3">DUF2235 domain-containing protein</fullName>
    </submittedName>
</protein>
<reference evidence="4" key="1">
    <citation type="journal article" date="2019" name="Int. J. Syst. Evol. Microbiol.">
        <title>The Global Catalogue of Microorganisms (GCM) 10K type strain sequencing project: providing services to taxonomists for standard genome sequencing and annotation.</title>
        <authorList>
            <consortium name="The Broad Institute Genomics Platform"/>
            <consortium name="The Broad Institute Genome Sequencing Center for Infectious Disease"/>
            <person name="Wu L."/>
            <person name="Ma J."/>
        </authorList>
    </citation>
    <scope>NUCLEOTIDE SEQUENCE [LARGE SCALE GENOMIC DNA]</scope>
    <source>
        <strain evidence="4">CGMCC 4.7093</strain>
    </source>
</reference>
<proteinExistence type="predicted"/>
<feature type="domain" description="T6SS Phospholipase effector Tle1-like catalytic" evidence="2">
    <location>
        <begin position="149"/>
        <end position="262"/>
    </location>
</feature>
<feature type="domain" description="T6SS Phospholipase effector Tle1-like catalytic" evidence="2">
    <location>
        <begin position="2"/>
        <end position="108"/>
    </location>
</feature>
<evidence type="ECO:0000313" key="3">
    <source>
        <dbReference type="EMBL" id="MFC5065882.1"/>
    </source>
</evidence>
<sequence length="508" mass="53629">MRRLVVCCDGTWDTPTDRTNVSLFAEALVHDDAQVVRYLPGVGATGDPVSRLVQGAVGLGLNARVREAYTWLAETWRPGDEIVLVGFSRGAYTVRSLAGMLAATGLVAFAPGSSRRARNAVVRRVFLDGYQRGLPLPDLPYAPGFGPDDEAPIAFLGVWDTVGALGIPRTFGLLSTLVSRRLQGFHDLRLAPDVRHARQALALDERRGAFVPAVWTRADDSAVDARGSFVQLWFPGVHGDVGGSGDRPRDLSDISLRWMADEATAAVGLRWVAAPPGGPGNPLGPLDPVPRGLFSVLSPRPRSVPRVVEGAPDVHPSAVARRAGTDYRPGRLVARPEDAVVPADDPWAETGLYLGAGRYLLSASGSWSDHGASTGPGGFARWPVRGWPDYALGALAATYRSLVRRLTTRRADALVAPRRADSPRMAMVAAVANDLLSDAGTVTEGTTVPVTGPVAVELPRPGYLYAFANDSWLGYRGNAGAATLTVAPDPAGPSAPPPPPDPDPGAPA</sequence>
<dbReference type="InterPro" id="IPR029058">
    <property type="entry name" value="AB_hydrolase_fold"/>
</dbReference>
<dbReference type="RefSeq" id="WP_378039200.1">
    <property type="nucleotide sequence ID" value="NZ_JBHSIV010000049.1"/>
</dbReference>
<dbReference type="Proteomes" id="UP001595947">
    <property type="component" value="Unassembled WGS sequence"/>
</dbReference>
<organism evidence="3 4">
    <name type="scientific">Actinomycetospora atypica</name>
    <dbReference type="NCBI Taxonomy" id="1290095"/>
    <lineage>
        <taxon>Bacteria</taxon>
        <taxon>Bacillati</taxon>
        <taxon>Actinomycetota</taxon>
        <taxon>Actinomycetes</taxon>
        <taxon>Pseudonocardiales</taxon>
        <taxon>Pseudonocardiaceae</taxon>
        <taxon>Actinomycetospora</taxon>
    </lineage>
</organism>
<dbReference type="PANTHER" id="PTHR33840">
    <property type="match status" value="1"/>
</dbReference>
<dbReference type="EMBL" id="JBHSIV010000049">
    <property type="protein sequence ID" value="MFC5065882.1"/>
    <property type="molecule type" value="Genomic_DNA"/>
</dbReference>
<evidence type="ECO:0000256" key="1">
    <source>
        <dbReference type="SAM" id="MobiDB-lite"/>
    </source>
</evidence>
<feature type="region of interest" description="Disordered" evidence="1">
    <location>
        <begin position="484"/>
        <end position="508"/>
    </location>
</feature>
<name>A0ABV9YVM8_9PSEU</name>
<evidence type="ECO:0000259" key="2">
    <source>
        <dbReference type="Pfam" id="PF09994"/>
    </source>
</evidence>